<comment type="caution">
    <text evidence="1">The sequence shown here is derived from an EMBL/GenBank/DDBJ whole genome shotgun (WGS) entry which is preliminary data.</text>
</comment>
<sequence>MVSQVRVMGMPHVSGIDADDALSARVAGIGEPSSDLLDRALVGWERFVATLRGVTDE</sequence>
<reference evidence="1 2" key="1">
    <citation type="submission" date="2021-03" db="EMBL/GenBank/DDBJ databases">
        <title>Genomic Encyclopedia of Type Strains, Phase IV (KMG-IV): sequencing the most valuable type-strain genomes for metagenomic binning, comparative biology and taxonomic classification.</title>
        <authorList>
            <person name="Goeker M."/>
        </authorList>
    </citation>
    <scope>NUCLEOTIDE SEQUENCE [LARGE SCALE GENOMIC DNA]</scope>
    <source>
        <strain evidence="1 2">DSM 40526</strain>
    </source>
</reference>
<dbReference type="EMBL" id="JAGGLQ010000009">
    <property type="protein sequence ID" value="MBP2038905.1"/>
    <property type="molecule type" value="Genomic_DNA"/>
</dbReference>
<accession>A0ABS4L9W2</accession>
<evidence type="ECO:0000313" key="2">
    <source>
        <dbReference type="Proteomes" id="UP001519310"/>
    </source>
</evidence>
<name>A0ABS4L9W2_STRAV</name>
<dbReference type="Proteomes" id="UP001519310">
    <property type="component" value="Unassembled WGS sequence"/>
</dbReference>
<organism evidence="1 2">
    <name type="scientific">Streptomyces avidinii</name>
    <dbReference type="NCBI Taxonomy" id="1895"/>
    <lineage>
        <taxon>Bacteria</taxon>
        <taxon>Bacillati</taxon>
        <taxon>Actinomycetota</taxon>
        <taxon>Actinomycetes</taxon>
        <taxon>Kitasatosporales</taxon>
        <taxon>Streptomycetaceae</taxon>
        <taxon>Streptomyces</taxon>
    </lineage>
</organism>
<protein>
    <submittedName>
        <fullName evidence="1">Uncharacterized protein</fullName>
    </submittedName>
</protein>
<gene>
    <name evidence="1" type="ORF">J2Z77_004718</name>
</gene>
<evidence type="ECO:0000313" key="1">
    <source>
        <dbReference type="EMBL" id="MBP2038905.1"/>
    </source>
</evidence>
<keyword evidence="2" id="KW-1185">Reference proteome</keyword>
<proteinExistence type="predicted"/>